<dbReference type="InterPro" id="IPR001806">
    <property type="entry name" value="Small_GTPase"/>
</dbReference>
<reference evidence="3" key="1">
    <citation type="submission" date="2022-10" db="EMBL/GenBank/DDBJ databases">
        <title>Tapping the CABI collections for fungal endophytes: first genome assemblies for Collariella, Neodidymelliopsis, Ascochyta clinopodiicola, Didymella pomorum, Didymosphaeria variabile, Neocosmospora piperis and Neocucurbitaria cava.</title>
        <authorList>
            <person name="Hill R."/>
        </authorList>
    </citation>
    <scope>NUCLEOTIDE SEQUENCE</scope>
    <source>
        <strain evidence="3">IMI 355091</strain>
    </source>
</reference>
<dbReference type="PRINTS" id="PR00449">
    <property type="entry name" value="RASTRNSFRMNG"/>
</dbReference>
<dbReference type="GO" id="GO:0007264">
    <property type="term" value="P:small GTPase-mediated signal transduction"/>
    <property type="evidence" value="ECO:0007669"/>
    <property type="project" value="InterPro"/>
</dbReference>
<gene>
    <name evidence="3" type="ORF">N0V91_004939</name>
</gene>
<dbReference type="GO" id="GO:0003924">
    <property type="term" value="F:GTPase activity"/>
    <property type="evidence" value="ECO:0007669"/>
    <property type="project" value="InterPro"/>
</dbReference>
<protein>
    <submittedName>
        <fullName evidence="3">Uncharacterized protein</fullName>
    </submittedName>
</protein>
<dbReference type="Proteomes" id="UP001140510">
    <property type="component" value="Unassembled WGS sequence"/>
</dbReference>
<keyword evidence="2" id="KW-0342">GTP-binding</keyword>
<dbReference type="PROSITE" id="PS51420">
    <property type="entry name" value="RHO"/>
    <property type="match status" value="1"/>
</dbReference>
<comment type="caution">
    <text evidence="3">The sequence shown here is derived from an EMBL/GenBank/DDBJ whole genome shotgun (WGS) entry which is preliminary data.</text>
</comment>
<dbReference type="OrthoDB" id="25896at2759"/>
<dbReference type="AlphaFoldDB" id="A0A9W8ZHU4"/>
<dbReference type="Gene3D" id="3.40.50.300">
    <property type="entry name" value="P-loop containing nucleotide triphosphate hydrolases"/>
    <property type="match status" value="1"/>
</dbReference>
<name>A0A9W8ZHU4_9PLEO</name>
<evidence type="ECO:0000313" key="3">
    <source>
        <dbReference type="EMBL" id="KAJ4405830.1"/>
    </source>
</evidence>
<dbReference type="InterPro" id="IPR027417">
    <property type="entry name" value="P-loop_NTPase"/>
</dbReference>
<evidence type="ECO:0000256" key="2">
    <source>
        <dbReference type="ARBA" id="ARBA00023134"/>
    </source>
</evidence>
<keyword evidence="4" id="KW-1185">Reference proteome</keyword>
<keyword evidence="1" id="KW-0547">Nucleotide-binding</keyword>
<dbReference type="PANTHER" id="PTHR24072">
    <property type="entry name" value="RHO FAMILY GTPASE"/>
    <property type="match status" value="1"/>
</dbReference>
<dbReference type="EMBL" id="JAPEVA010000031">
    <property type="protein sequence ID" value="KAJ4405830.1"/>
    <property type="molecule type" value="Genomic_DNA"/>
</dbReference>
<sequence length="360" mass="40912">MDTPEITVLLLGDAECGKSTFLSRLSLGVQPHDDDLPPYALPKLHDSDQPFEFDISLYARPYRLRFFDTKSPENYTLLHPNFVILCYDINSRASLDSLAKNWLPIVNGNFNYDENLPVMVLGLKRDLRKQWTLQEVGEDKRGKGPSVMPHEGVQAAQRMLCDHYAECSALTGELCREVLQDVAKTCAKTTTADGAKDRKPPVPSDRWPALREFSDVAWIGWDSMTESDEVKGLRYFLAVGIINPETKQVIRRALDAKGWDLSPWPGHMFERSWPETQALIGTPNLLGFAYFLTEHKDVLGDMFIDKVQVFQSDTAARNPSVVMHLSQRQTPDRVQRRNENRTVIVEVVKTVELQPLRAKL</sequence>
<dbReference type="InterPro" id="IPR003578">
    <property type="entry name" value="Small_GTPase_Rho"/>
</dbReference>
<dbReference type="GO" id="GO:0005525">
    <property type="term" value="F:GTP binding"/>
    <property type="evidence" value="ECO:0007669"/>
    <property type="project" value="UniProtKB-KW"/>
</dbReference>
<dbReference type="SUPFAM" id="SSF52540">
    <property type="entry name" value="P-loop containing nucleoside triphosphate hydrolases"/>
    <property type="match status" value="1"/>
</dbReference>
<dbReference type="Pfam" id="PF00071">
    <property type="entry name" value="Ras"/>
    <property type="match status" value="1"/>
</dbReference>
<evidence type="ECO:0000256" key="1">
    <source>
        <dbReference type="ARBA" id="ARBA00022741"/>
    </source>
</evidence>
<proteinExistence type="predicted"/>
<evidence type="ECO:0000313" key="4">
    <source>
        <dbReference type="Proteomes" id="UP001140510"/>
    </source>
</evidence>
<accession>A0A9W8ZHU4</accession>
<dbReference type="PROSITE" id="PS51419">
    <property type="entry name" value="RAB"/>
    <property type="match status" value="1"/>
</dbReference>
<organism evidence="3 4">
    <name type="scientific">Didymella pomorum</name>
    <dbReference type="NCBI Taxonomy" id="749634"/>
    <lineage>
        <taxon>Eukaryota</taxon>
        <taxon>Fungi</taxon>
        <taxon>Dikarya</taxon>
        <taxon>Ascomycota</taxon>
        <taxon>Pezizomycotina</taxon>
        <taxon>Dothideomycetes</taxon>
        <taxon>Pleosporomycetidae</taxon>
        <taxon>Pleosporales</taxon>
        <taxon>Pleosporineae</taxon>
        <taxon>Didymellaceae</taxon>
        <taxon>Didymella</taxon>
    </lineage>
</organism>
<dbReference type="SMART" id="SM00174">
    <property type="entry name" value="RHO"/>
    <property type="match status" value="1"/>
</dbReference>